<keyword evidence="3" id="KW-1185">Reference proteome</keyword>
<gene>
    <name evidence="2" type="ORF">GDO81_015525</name>
</gene>
<dbReference type="AlphaFoldDB" id="A0AAV7APC2"/>
<keyword evidence="1" id="KW-1133">Transmembrane helix</keyword>
<keyword evidence="1" id="KW-0472">Membrane</keyword>
<evidence type="ECO:0000256" key="1">
    <source>
        <dbReference type="SAM" id="Phobius"/>
    </source>
</evidence>
<dbReference type="Proteomes" id="UP000824782">
    <property type="component" value="Unassembled WGS sequence"/>
</dbReference>
<evidence type="ECO:0000313" key="3">
    <source>
        <dbReference type="Proteomes" id="UP000824782"/>
    </source>
</evidence>
<proteinExistence type="predicted"/>
<feature type="transmembrane region" description="Helical" evidence="1">
    <location>
        <begin position="43"/>
        <end position="60"/>
    </location>
</feature>
<dbReference type="EMBL" id="WNYA01000007">
    <property type="protein sequence ID" value="KAG8561903.1"/>
    <property type="molecule type" value="Genomic_DNA"/>
</dbReference>
<name>A0AAV7APC2_ENGPU</name>
<sequence>MQTVGYHTASFLESEFPVRCFFQETFRAEIVSTCPNGKRKCKILRLLAAVCLYFLFFSLCQRRFFFILENTCTVTDPLLCLYQNTNKSKYID</sequence>
<comment type="caution">
    <text evidence="2">The sequence shown here is derived from an EMBL/GenBank/DDBJ whole genome shotgun (WGS) entry which is preliminary data.</text>
</comment>
<keyword evidence="1" id="KW-0812">Transmembrane</keyword>
<organism evidence="2 3">
    <name type="scientific">Engystomops pustulosus</name>
    <name type="common">Tungara frog</name>
    <name type="synonym">Physalaemus pustulosus</name>
    <dbReference type="NCBI Taxonomy" id="76066"/>
    <lineage>
        <taxon>Eukaryota</taxon>
        <taxon>Metazoa</taxon>
        <taxon>Chordata</taxon>
        <taxon>Craniata</taxon>
        <taxon>Vertebrata</taxon>
        <taxon>Euteleostomi</taxon>
        <taxon>Amphibia</taxon>
        <taxon>Batrachia</taxon>
        <taxon>Anura</taxon>
        <taxon>Neobatrachia</taxon>
        <taxon>Hyloidea</taxon>
        <taxon>Leptodactylidae</taxon>
        <taxon>Leiuperinae</taxon>
        <taxon>Engystomops</taxon>
    </lineage>
</organism>
<protein>
    <submittedName>
        <fullName evidence="2">Uncharacterized protein</fullName>
    </submittedName>
</protein>
<accession>A0AAV7APC2</accession>
<evidence type="ECO:0000313" key="2">
    <source>
        <dbReference type="EMBL" id="KAG8561903.1"/>
    </source>
</evidence>
<reference evidence="2" key="1">
    <citation type="thesis" date="2020" institute="ProQuest LLC" country="789 East Eisenhower Parkway, Ann Arbor, MI, USA">
        <title>Comparative Genomics and Chromosome Evolution.</title>
        <authorList>
            <person name="Mudd A.B."/>
        </authorList>
    </citation>
    <scope>NUCLEOTIDE SEQUENCE</scope>
    <source>
        <strain evidence="2">237g6f4</strain>
        <tissue evidence="2">Blood</tissue>
    </source>
</reference>